<keyword evidence="2" id="KW-0812">Transmembrane</keyword>
<keyword evidence="2" id="KW-1133">Transmembrane helix</keyword>
<keyword evidence="2" id="KW-0472">Membrane</keyword>
<feature type="region of interest" description="Disordered" evidence="1">
    <location>
        <begin position="359"/>
        <end position="416"/>
    </location>
</feature>
<name>A0AAJ0BIF0_9PEZI</name>
<gene>
    <name evidence="4" type="ORF">QBC47DRAFT_409683</name>
</gene>
<feature type="transmembrane region" description="Helical" evidence="2">
    <location>
        <begin position="284"/>
        <end position="307"/>
    </location>
</feature>
<feature type="compositionally biased region" description="Low complexity" evidence="1">
    <location>
        <begin position="384"/>
        <end position="394"/>
    </location>
</feature>
<proteinExistence type="predicted"/>
<dbReference type="EMBL" id="MU839828">
    <property type="protein sequence ID" value="KAK1758859.1"/>
    <property type="molecule type" value="Genomic_DNA"/>
</dbReference>
<protein>
    <recommendedName>
        <fullName evidence="6">Pheromone receptor</fullName>
    </recommendedName>
</protein>
<feature type="transmembrane region" description="Helical" evidence="2">
    <location>
        <begin position="131"/>
        <end position="150"/>
    </location>
</feature>
<feature type="transmembrane region" description="Helical" evidence="2">
    <location>
        <begin position="162"/>
        <end position="182"/>
    </location>
</feature>
<dbReference type="AlphaFoldDB" id="A0AAJ0BIF0"/>
<feature type="transmembrane region" description="Helical" evidence="2">
    <location>
        <begin position="327"/>
        <end position="349"/>
    </location>
</feature>
<feature type="transmembrane region" description="Helical" evidence="2">
    <location>
        <begin position="82"/>
        <end position="102"/>
    </location>
</feature>
<organism evidence="4 5">
    <name type="scientific">Echria macrotheca</name>
    <dbReference type="NCBI Taxonomy" id="438768"/>
    <lineage>
        <taxon>Eukaryota</taxon>
        <taxon>Fungi</taxon>
        <taxon>Dikarya</taxon>
        <taxon>Ascomycota</taxon>
        <taxon>Pezizomycotina</taxon>
        <taxon>Sordariomycetes</taxon>
        <taxon>Sordariomycetidae</taxon>
        <taxon>Sordariales</taxon>
        <taxon>Schizotheciaceae</taxon>
        <taxon>Echria</taxon>
    </lineage>
</organism>
<feature type="compositionally biased region" description="Basic and acidic residues" evidence="1">
    <location>
        <begin position="362"/>
        <end position="377"/>
    </location>
</feature>
<evidence type="ECO:0000313" key="4">
    <source>
        <dbReference type="EMBL" id="KAK1758859.1"/>
    </source>
</evidence>
<evidence type="ECO:0008006" key="6">
    <source>
        <dbReference type="Google" id="ProtNLM"/>
    </source>
</evidence>
<feature type="transmembrane region" description="Helical" evidence="2">
    <location>
        <begin position="245"/>
        <end position="263"/>
    </location>
</feature>
<evidence type="ECO:0000256" key="2">
    <source>
        <dbReference type="SAM" id="Phobius"/>
    </source>
</evidence>
<keyword evidence="3" id="KW-0732">Signal</keyword>
<evidence type="ECO:0000256" key="1">
    <source>
        <dbReference type="SAM" id="MobiDB-lite"/>
    </source>
</evidence>
<dbReference type="Proteomes" id="UP001239445">
    <property type="component" value="Unassembled WGS sequence"/>
</dbReference>
<sequence>MPLHSLLFPFLLLLPAVTGQQLGVPVSAADNCSFPDMQSFFTYALDHGLNLTAEVERCQNLCILTYGVGNPDLSGIGMMYSYTFQVSLTILLGPLFRIFLLLSSQPWWHTSPVLGTESGLHKILSNPDVQLVFWEANGFIVFASAVATLVRMRQSPTIFEVAQMQVLMFMQLNSLLIIFFCLLHPVARWWQRFFQFLLGFGVAMAALYESRLNRADENNWYLAGLGCVDVPAFKTITPIPFPSPVVFFAAVICVSAFLIQSLSEHKGVTKGNKYPRARKVLRGLEVLWGLFVSASLAAMVIGLVTLWRQRFQLQGVAGDAFEDHIWGFGQVAALFTWIPIPVEMSYRVNDWLKDRSKRRRAAKEGRTEKPALLDEKPPPSGDITMAPAATALPTQPTPPDKPAMMAGKTADSQSQV</sequence>
<accession>A0AAJ0BIF0</accession>
<feature type="transmembrane region" description="Helical" evidence="2">
    <location>
        <begin position="189"/>
        <end position="208"/>
    </location>
</feature>
<evidence type="ECO:0000313" key="5">
    <source>
        <dbReference type="Proteomes" id="UP001239445"/>
    </source>
</evidence>
<evidence type="ECO:0000256" key="3">
    <source>
        <dbReference type="SAM" id="SignalP"/>
    </source>
</evidence>
<keyword evidence="5" id="KW-1185">Reference proteome</keyword>
<feature type="chain" id="PRO_5042500614" description="Pheromone receptor" evidence="3">
    <location>
        <begin position="20"/>
        <end position="416"/>
    </location>
</feature>
<reference evidence="4" key="1">
    <citation type="submission" date="2023-06" db="EMBL/GenBank/DDBJ databases">
        <title>Genome-scale phylogeny and comparative genomics of the fungal order Sordariales.</title>
        <authorList>
            <consortium name="Lawrence Berkeley National Laboratory"/>
            <person name="Hensen N."/>
            <person name="Bonometti L."/>
            <person name="Westerberg I."/>
            <person name="Brannstrom I.O."/>
            <person name="Guillou S."/>
            <person name="Cros-Aarteil S."/>
            <person name="Calhoun S."/>
            <person name="Haridas S."/>
            <person name="Kuo A."/>
            <person name="Mondo S."/>
            <person name="Pangilinan J."/>
            <person name="Riley R."/>
            <person name="Labutti K."/>
            <person name="Andreopoulos B."/>
            <person name="Lipzen A."/>
            <person name="Chen C."/>
            <person name="Yanf M."/>
            <person name="Daum C."/>
            <person name="Ng V."/>
            <person name="Clum A."/>
            <person name="Steindorff A."/>
            <person name="Ohm R."/>
            <person name="Martin F."/>
            <person name="Silar P."/>
            <person name="Natvig D."/>
            <person name="Lalanne C."/>
            <person name="Gautier V."/>
            <person name="Ament-Velasquez S.L."/>
            <person name="Kruys A."/>
            <person name="Hutchinson M.I."/>
            <person name="Powell A.J."/>
            <person name="Barry K."/>
            <person name="Miller A.N."/>
            <person name="Grigoriev I.V."/>
            <person name="Debuchy R."/>
            <person name="Gladieux P."/>
            <person name="Thoren M.H."/>
            <person name="Johannesson H."/>
        </authorList>
    </citation>
    <scope>NUCLEOTIDE SEQUENCE</scope>
    <source>
        <strain evidence="4">PSN4</strain>
    </source>
</reference>
<feature type="signal peptide" evidence="3">
    <location>
        <begin position="1"/>
        <end position="19"/>
    </location>
</feature>
<comment type="caution">
    <text evidence="4">The sequence shown here is derived from an EMBL/GenBank/DDBJ whole genome shotgun (WGS) entry which is preliminary data.</text>
</comment>